<evidence type="ECO:0000259" key="5">
    <source>
        <dbReference type="Pfam" id="PF00149"/>
    </source>
</evidence>
<dbReference type="NCBIfam" id="TIGR00619">
    <property type="entry name" value="sbcd"/>
    <property type="match status" value="1"/>
</dbReference>
<organism evidence="6 7">
    <name type="scientific">Borrelia anserina Es</name>
    <dbReference type="NCBI Taxonomy" id="1365188"/>
    <lineage>
        <taxon>Bacteria</taxon>
        <taxon>Pseudomonadati</taxon>
        <taxon>Spirochaetota</taxon>
        <taxon>Spirochaetia</taxon>
        <taxon>Spirochaetales</taxon>
        <taxon>Borreliaceae</taxon>
        <taxon>Borrelia</taxon>
    </lineage>
</organism>
<name>A0ABN4UD70_BORAN</name>
<keyword evidence="3 4" id="KW-0269">Exonuclease</keyword>
<dbReference type="SUPFAM" id="SSF56300">
    <property type="entry name" value="Metallo-dependent phosphatases"/>
    <property type="match status" value="1"/>
</dbReference>
<gene>
    <name evidence="4" type="primary">sbcD</name>
    <name evidence="6" type="ORF">N187_04130</name>
</gene>
<dbReference type="RefSeq" id="WP_025419977.1">
    <property type="nucleotide sequence ID" value="NZ_CP013704.1"/>
</dbReference>
<dbReference type="PANTHER" id="PTHR30337:SF0">
    <property type="entry name" value="NUCLEASE SBCCD SUBUNIT D"/>
    <property type="match status" value="1"/>
</dbReference>
<keyword evidence="4" id="KW-0255">Endonuclease</keyword>
<dbReference type="InterPro" id="IPR050535">
    <property type="entry name" value="DNA_Repair-Maintenance_Comp"/>
</dbReference>
<dbReference type="CDD" id="cd00840">
    <property type="entry name" value="MPP_Mre11_N"/>
    <property type="match status" value="1"/>
</dbReference>
<keyword evidence="1 4" id="KW-0540">Nuclease</keyword>
<reference evidence="6" key="1">
    <citation type="submission" date="2015-12" db="EMBL/GenBank/DDBJ databases">
        <title>Chromosome of the avian spirochetosis agent Borrelia anserina Es.</title>
        <authorList>
            <person name="Elbir H."/>
            <person name="Sitlani P."/>
            <person name="Bergstroem S."/>
            <person name="Barbour A.G."/>
        </authorList>
    </citation>
    <scope>NUCLEOTIDE SEQUENCE [LARGE SCALE GENOMIC DNA]</scope>
    <source>
        <strain evidence="6">Es</strain>
    </source>
</reference>
<comment type="subunit">
    <text evidence="4">Heterodimer of SbcC and SbcD.</text>
</comment>
<keyword evidence="4" id="KW-0235">DNA replication</keyword>
<proteinExistence type="inferred from homology"/>
<dbReference type="Pfam" id="PF00149">
    <property type="entry name" value="Metallophos"/>
    <property type="match status" value="1"/>
</dbReference>
<comment type="function">
    <text evidence="4">SbcCD cleaves DNA hairpin structures. These structures can inhibit DNA replication and are intermediates in certain DNA recombination reactions. The complex acts as a 3'-&gt;5' double strand exonuclease that can open hairpins. It also has a 5' single-strand endonuclease activity.</text>
</comment>
<evidence type="ECO:0000256" key="1">
    <source>
        <dbReference type="ARBA" id="ARBA00022722"/>
    </source>
</evidence>
<dbReference type="InterPro" id="IPR004843">
    <property type="entry name" value="Calcineurin-like_PHP"/>
</dbReference>
<evidence type="ECO:0000256" key="3">
    <source>
        <dbReference type="ARBA" id="ARBA00022839"/>
    </source>
</evidence>
<accession>A0ABN4UD70</accession>
<feature type="domain" description="Calcineurin-like phosphoesterase" evidence="5">
    <location>
        <begin position="5"/>
        <end position="227"/>
    </location>
</feature>
<dbReference type="Gene3D" id="3.60.21.10">
    <property type="match status" value="1"/>
</dbReference>
<dbReference type="Proteomes" id="UP000185502">
    <property type="component" value="Chromosome"/>
</dbReference>
<evidence type="ECO:0000256" key="2">
    <source>
        <dbReference type="ARBA" id="ARBA00022801"/>
    </source>
</evidence>
<evidence type="ECO:0000313" key="6">
    <source>
        <dbReference type="EMBL" id="APR65245.1"/>
    </source>
</evidence>
<dbReference type="PANTHER" id="PTHR30337">
    <property type="entry name" value="COMPONENT OF ATP-DEPENDENT DSDNA EXONUCLEASE"/>
    <property type="match status" value="1"/>
</dbReference>
<protein>
    <recommendedName>
        <fullName evidence="4">Nuclease SbcCD subunit D</fullName>
    </recommendedName>
</protein>
<keyword evidence="7" id="KW-1185">Reference proteome</keyword>
<sequence>MSTYRVLHTSDWHIGKKIGHFSRLGEQKSFLIFLLEFIKNEKIDLLLIAGDVYDSKRPGFEEQKLINDFFYELSFTSCKWCVVITGNHDKRDYFNINKKILSKFNFFLVTGSEFSNQVIFLRDLCDVKFIIVCMPYINERLIVDQECRNIELQDDIFLKNLQKAYKDKISDIVKSLDEKYLNVPRIFVAHSFFSNISVISSIGNSPVLPVSIFDNIFFSYVALGHIHNFRKLRDNIAYSGSPIQYSFDEDVRKYVNVLFFSDGKLVEQSKVLLPIFGKLQFLQGSFSEIMDDLYKLKAKISYLCYLKIQLNEKVESKFEEQIYALVKSSLINIFDIYYNLVDSGEEVLKEGRSRLFSRDEILNRDEKYFFQEKLRKDVMSGFRRGNKFKEEELVALFEEVLLKGRAGEYEDK</sequence>
<dbReference type="EMBL" id="CP013704">
    <property type="protein sequence ID" value="APR65245.1"/>
    <property type="molecule type" value="Genomic_DNA"/>
</dbReference>
<keyword evidence="2 4" id="KW-0378">Hydrolase</keyword>
<evidence type="ECO:0000256" key="4">
    <source>
        <dbReference type="RuleBase" id="RU363069"/>
    </source>
</evidence>
<comment type="similarity">
    <text evidence="4">Belongs to the SbcD family.</text>
</comment>
<dbReference type="InterPro" id="IPR004593">
    <property type="entry name" value="SbcD"/>
</dbReference>
<dbReference type="InterPro" id="IPR029052">
    <property type="entry name" value="Metallo-depent_PP-like"/>
</dbReference>
<evidence type="ECO:0000313" key="7">
    <source>
        <dbReference type="Proteomes" id="UP000185502"/>
    </source>
</evidence>
<keyword evidence="4" id="KW-0233">DNA recombination</keyword>
<dbReference type="InterPro" id="IPR041796">
    <property type="entry name" value="Mre11_N"/>
</dbReference>